<evidence type="ECO:0000313" key="2">
    <source>
        <dbReference type="EMBL" id="CAE0488610.1"/>
    </source>
</evidence>
<evidence type="ECO:0000256" key="1">
    <source>
        <dbReference type="SAM" id="MobiDB-lite"/>
    </source>
</evidence>
<feature type="region of interest" description="Disordered" evidence="1">
    <location>
        <begin position="86"/>
        <end position="106"/>
    </location>
</feature>
<dbReference type="EMBL" id="HBIP01007008">
    <property type="protein sequence ID" value="CAE0488610.1"/>
    <property type="molecule type" value="Transcribed_RNA"/>
</dbReference>
<sequence length="106" mass="11559">MASVSFKEGDRTVCFKHDDRAATYAPLPCLCLCMCQECAQKMATGGKCKKCGALFAEVKRIIKDEAEGAPVNVQITKSGRLFKSQTAIKRRTEPGDGELPCEEPSE</sequence>
<feature type="compositionally biased region" description="Acidic residues" evidence="1">
    <location>
        <begin position="95"/>
        <end position="106"/>
    </location>
</feature>
<accession>A0A7S3VJ18</accession>
<organism evidence="2">
    <name type="scientific">Dunaliella tertiolecta</name>
    <name type="common">Green alga</name>
    <dbReference type="NCBI Taxonomy" id="3047"/>
    <lineage>
        <taxon>Eukaryota</taxon>
        <taxon>Viridiplantae</taxon>
        <taxon>Chlorophyta</taxon>
        <taxon>core chlorophytes</taxon>
        <taxon>Chlorophyceae</taxon>
        <taxon>CS clade</taxon>
        <taxon>Chlamydomonadales</taxon>
        <taxon>Dunaliellaceae</taxon>
        <taxon>Dunaliella</taxon>
    </lineage>
</organism>
<gene>
    <name evidence="2" type="ORF">DTER00134_LOCUS3674</name>
</gene>
<reference evidence="2" key="1">
    <citation type="submission" date="2021-01" db="EMBL/GenBank/DDBJ databases">
        <authorList>
            <person name="Corre E."/>
            <person name="Pelletier E."/>
            <person name="Niang G."/>
            <person name="Scheremetjew M."/>
            <person name="Finn R."/>
            <person name="Kale V."/>
            <person name="Holt S."/>
            <person name="Cochrane G."/>
            <person name="Meng A."/>
            <person name="Brown T."/>
            <person name="Cohen L."/>
        </authorList>
    </citation>
    <scope>NUCLEOTIDE SEQUENCE</scope>
    <source>
        <strain evidence="2">CCMP1320</strain>
    </source>
</reference>
<proteinExistence type="predicted"/>
<name>A0A7S3VJ18_DUNTE</name>
<dbReference type="AlphaFoldDB" id="A0A7S3VJ18"/>
<protein>
    <submittedName>
        <fullName evidence="2">Uncharacterized protein</fullName>
    </submittedName>
</protein>